<reference evidence="1 2" key="1">
    <citation type="submission" date="2014-03" db="EMBL/GenBank/DDBJ databases">
        <title>Draft genome sequence of the novel thermoacidophilic archaea Acidianus copahuensis ALE1 strain, isolated from Copahue volcanic area in Neuquen Argentina.</title>
        <authorList>
            <person name="Urbieta M.S."/>
            <person name="Rascovan N."/>
            <person name="Castro C."/>
            <person name="Revale S."/>
            <person name="Giaveno M.A."/>
            <person name="Vazquez M.P."/>
            <person name="Donati E.R."/>
        </authorList>
    </citation>
    <scope>NUCLEOTIDE SEQUENCE [LARGE SCALE GENOMIC DNA]</scope>
    <source>
        <strain evidence="1 2">ALE1</strain>
    </source>
</reference>
<evidence type="ECO:0000313" key="2">
    <source>
        <dbReference type="Proteomes" id="UP000024332"/>
    </source>
</evidence>
<dbReference type="OrthoDB" id="34414at2157"/>
<accession>A0A031LN59</accession>
<sequence>MRLSEVVELYKKKEETFIEINEKIEFEDIPVDIGTRIILNKGERKRLIDLGILSLIYKKNRNFVQDYLDLDSSLDNIHEKYGVYTELEFLSICCQDLVSDLDLKAVLEKLKTYILSREKEADE</sequence>
<name>A0A031LN59_9CREN</name>
<protein>
    <submittedName>
        <fullName evidence="1">Uncharacterized protein</fullName>
    </submittedName>
</protein>
<dbReference type="RefSeq" id="WP_048099758.1">
    <property type="nucleotide sequence ID" value="NZ_JFZT01000044.1"/>
</dbReference>
<dbReference type="Proteomes" id="UP000024332">
    <property type="component" value="Unassembled WGS sequence"/>
</dbReference>
<organism evidence="1 2">
    <name type="scientific">Candidatus Acidianus copahuensis</name>
    <dbReference type="NCBI Taxonomy" id="1160895"/>
    <lineage>
        <taxon>Archaea</taxon>
        <taxon>Thermoproteota</taxon>
        <taxon>Thermoprotei</taxon>
        <taxon>Sulfolobales</taxon>
        <taxon>Sulfolobaceae</taxon>
        <taxon>Acidianus</taxon>
    </lineage>
</organism>
<dbReference type="STRING" id="1160895.CM19_07580"/>
<dbReference type="AlphaFoldDB" id="A0A031LN59"/>
<gene>
    <name evidence="1" type="ORF">CM19_07580</name>
</gene>
<proteinExistence type="predicted"/>
<dbReference type="EMBL" id="JFZT01000044">
    <property type="protein sequence ID" value="EZQ04835.1"/>
    <property type="molecule type" value="Genomic_DNA"/>
</dbReference>
<keyword evidence="2" id="KW-1185">Reference proteome</keyword>
<comment type="caution">
    <text evidence="1">The sequence shown here is derived from an EMBL/GenBank/DDBJ whole genome shotgun (WGS) entry which is preliminary data.</text>
</comment>
<evidence type="ECO:0000313" key="1">
    <source>
        <dbReference type="EMBL" id="EZQ04835.1"/>
    </source>
</evidence>